<protein>
    <recommendedName>
        <fullName evidence="2">DUF7887 domain-containing protein</fullName>
    </recommendedName>
</protein>
<dbReference type="EMBL" id="NBSK02000007">
    <property type="protein sequence ID" value="KAJ0196540.1"/>
    <property type="molecule type" value="Genomic_DNA"/>
</dbReference>
<keyword evidence="1" id="KW-1133">Transmembrane helix</keyword>
<evidence type="ECO:0000259" key="2">
    <source>
        <dbReference type="Pfam" id="PF25397"/>
    </source>
</evidence>
<dbReference type="OrthoDB" id="1937164at2759"/>
<dbReference type="AlphaFoldDB" id="A0A9R1X107"/>
<evidence type="ECO:0000313" key="4">
    <source>
        <dbReference type="Proteomes" id="UP000235145"/>
    </source>
</evidence>
<dbReference type="PANTHER" id="PTHR38389">
    <property type="entry name" value="DNA-DIRECTED RNA POLYMERASE SUBUNIT BETA"/>
    <property type="match status" value="1"/>
</dbReference>
<accession>A0A9R1X107</accession>
<dbReference type="PANTHER" id="PTHR38389:SF1">
    <property type="entry name" value="DNA-DIRECTED RNA POLYMERASE SUBUNIT BETA"/>
    <property type="match status" value="1"/>
</dbReference>
<comment type="caution">
    <text evidence="3">The sequence shown here is derived from an EMBL/GenBank/DDBJ whole genome shotgun (WGS) entry which is preliminary data.</text>
</comment>
<dbReference type="Pfam" id="PF25397">
    <property type="entry name" value="DUF7887"/>
    <property type="match status" value="1"/>
</dbReference>
<sequence length="117" mass="12829">MLTTHKGVILTTLFSSFCVKVKVKAKSKKNINGKPRISMAKKDNFSQKSTLNSSLKIVSQAAVAVLGLGFIDAGYSGDWSRIGVISKETEDLLKVVAFLVIPLCFFIIFSISKTREE</sequence>
<feature type="domain" description="DUF7887" evidence="2">
    <location>
        <begin position="54"/>
        <end position="113"/>
    </location>
</feature>
<dbReference type="InterPro" id="IPR057209">
    <property type="entry name" value="DUF7887"/>
</dbReference>
<proteinExistence type="predicted"/>
<keyword evidence="1" id="KW-0472">Membrane</keyword>
<gene>
    <name evidence="3" type="ORF">LSAT_V11C700362610</name>
</gene>
<keyword evidence="1" id="KW-0812">Transmembrane</keyword>
<dbReference type="Gramene" id="rna-gnl|WGS:NBSK|LSAT_7X50920_mrna">
    <property type="protein sequence ID" value="cds-PLY68169.1"/>
    <property type="gene ID" value="gene-LSAT_7X50920"/>
</dbReference>
<evidence type="ECO:0000313" key="3">
    <source>
        <dbReference type="EMBL" id="KAJ0196540.1"/>
    </source>
</evidence>
<evidence type="ECO:0000256" key="1">
    <source>
        <dbReference type="SAM" id="Phobius"/>
    </source>
</evidence>
<name>A0A9R1X107_LACSA</name>
<dbReference type="Proteomes" id="UP000235145">
    <property type="component" value="Unassembled WGS sequence"/>
</dbReference>
<feature type="transmembrane region" description="Helical" evidence="1">
    <location>
        <begin position="49"/>
        <end position="71"/>
    </location>
</feature>
<reference evidence="3 4" key="1">
    <citation type="journal article" date="2017" name="Nat. Commun.">
        <title>Genome assembly with in vitro proximity ligation data and whole-genome triplication in lettuce.</title>
        <authorList>
            <person name="Reyes-Chin-Wo S."/>
            <person name="Wang Z."/>
            <person name="Yang X."/>
            <person name="Kozik A."/>
            <person name="Arikit S."/>
            <person name="Song C."/>
            <person name="Xia L."/>
            <person name="Froenicke L."/>
            <person name="Lavelle D.O."/>
            <person name="Truco M.J."/>
            <person name="Xia R."/>
            <person name="Zhu S."/>
            <person name="Xu C."/>
            <person name="Xu H."/>
            <person name="Xu X."/>
            <person name="Cox K."/>
            <person name="Korf I."/>
            <person name="Meyers B.C."/>
            <person name="Michelmore R.W."/>
        </authorList>
    </citation>
    <scope>NUCLEOTIDE SEQUENCE [LARGE SCALE GENOMIC DNA]</scope>
    <source>
        <strain evidence="4">cv. Salinas</strain>
        <tissue evidence="3">Seedlings</tissue>
    </source>
</reference>
<organism evidence="3 4">
    <name type="scientific">Lactuca sativa</name>
    <name type="common">Garden lettuce</name>
    <dbReference type="NCBI Taxonomy" id="4236"/>
    <lineage>
        <taxon>Eukaryota</taxon>
        <taxon>Viridiplantae</taxon>
        <taxon>Streptophyta</taxon>
        <taxon>Embryophyta</taxon>
        <taxon>Tracheophyta</taxon>
        <taxon>Spermatophyta</taxon>
        <taxon>Magnoliopsida</taxon>
        <taxon>eudicotyledons</taxon>
        <taxon>Gunneridae</taxon>
        <taxon>Pentapetalae</taxon>
        <taxon>asterids</taxon>
        <taxon>campanulids</taxon>
        <taxon>Asterales</taxon>
        <taxon>Asteraceae</taxon>
        <taxon>Cichorioideae</taxon>
        <taxon>Cichorieae</taxon>
        <taxon>Lactucinae</taxon>
        <taxon>Lactuca</taxon>
    </lineage>
</organism>
<keyword evidence="4" id="KW-1185">Reference proteome</keyword>
<feature type="transmembrane region" description="Helical" evidence="1">
    <location>
        <begin position="92"/>
        <end position="111"/>
    </location>
</feature>